<evidence type="ECO:0000313" key="1">
    <source>
        <dbReference type="EMBL" id="KAG0456648.1"/>
    </source>
</evidence>
<reference evidence="1 2" key="1">
    <citation type="journal article" date="2020" name="Nat. Food">
        <title>A phased Vanilla planifolia genome enables genetic improvement of flavour and production.</title>
        <authorList>
            <person name="Hasing T."/>
            <person name="Tang H."/>
            <person name="Brym M."/>
            <person name="Khazi F."/>
            <person name="Huang T."/>
            <person name="Chambers A.H."/>
        </authorList>
    </citation>
    <scope>NUCLEOTIDE SEQUENCE [LARGE SCALE GENOMIC DNA]</scope>
    <source>
        <tissue evidence="1">Leaf</tissue>
    </source>
</reference>
<comment type="caution">
    <text evidence="1">The sequence shown here is derived from an EMBL/GenBank/DDBJ whole genome shotgun (WGS) entry which is preliminary data.</text>
</comment>
<dbReference type="EMBL" id="JADCNM010000013">
    <property type="protein sequence ID" value="KAG0456648.1"/>
    <property type="molecule type" value="Genomic_DNA"/>
</dbReference>
<accession>A0A835PST1</accession>
<dbReference type="OrthoDB" id="1939153at2759"/>
<protein>
    <submittedName>
        <fullName evidence="1">Uncharacterized protein</fullName>
    </submittedName>
</protein>
<organism evidence="1 2">
    <name type="scientific">Vanilla planifolia</name>
    <name type="common">Vanilla</name>
    <dbReference type="NCBI Taxonomy" id="51239"/>
    <lineage>
        <taxon>Eukaryota</taxon>
        <taxon>Viridiplantae</taxon>
        <taxon>Streptophyta</taxon>
        <taxon>Embryophyta</taxon>
        <taxon>Tracheophyta</taxon>
        <taxon>Spermatophyta</taxon>
        <taxon>Magnoliopsida</taxon>
        <taxon>Liliopsida</taxon>
        <taxon>Asparagales</taxon>
        <taxon>Orchidaceae</taxon>
        <taxon>Vanilloideae</taxon>
        <taxon>Vanilleae</taxon>
        <taxon>Vanilla</taxon>
    </lineage>
</organism>
<sequence length="155" mass="17100">MSTKIKDNFFNFFLGELGVKRAVQEVREITVKAFNSRDQLIGKCEFGYKPTLLEPKYCVDSTGEEDSVDTGKGKKVLHECFGCIDPSKSPLGLTHSASDRLDCTKKAQFCDRVLDLGLAEEVVHLGVNVLDGDPESVEGVGLGKLTSHMKQLTRF</sequence>
<dbReference type="Proteomes" id="UP000639772">
    <property type="component" value="Chromosome 13"/>
</dbReference>
<gene>
    <name evidence="1" type="ORF">HPP92_024436</name>
</gene>
<name>A0A835PST1_VANPL</name>
<evidence type="ECO:0000313" key="2">
    <source>
        <dbReference type="Proteomes" id="UP000639772"/>
    </source>
</evidence>
<dbReference type="AlphaFoldDB" id="A0A835PST1"/>
<proteinExistence type="predicted"/>